<evidence type="ECO:0000313" key="2">
    <source>
        <dbReference type="Proteomes" id="UP001234297"/>
    </source>
</evidence>
<name>A0ACC2M0A3_PERAE</name>
<dbReference type="EMBL" id="CM056813">
    <property type="protein sequence ID" value="KAJ8639068.1"/>
    <property type="molecule type" value="Genomic_DNA"/>
</dbReference>
<evidence type="ECO:0000313" key="1">
    <source>
        <dbReference type="EMBL" id="KAJ8639068.1"/>
    </source>
</evidence>
<gene>
    <name evidence="1" type="ORF">MRB53_015762</name>
</gene>
<dbReference type="Proteomes" id="UP001234297">
    <property type="component" value="Chromosome 5"/>
</dbReference>
<protein>
    <submittedName>
        <fullName evidence="1">Uncharacterized protein</fullName>
    </submittedName>
</protein>
<reference evidence="1 2" key="1">
    <citation type="journal article" date="2022" name="Hortic Res">
        <title>A haplotype resolved chromosomal level avocado genome allows analysis of novel avocado genes.</title>
        <authorList>
            <person name="Nath O."/>
            <person name="Fletcher S.J."/>
            <person name="Hayward A."/>
            <person name="Shaw L.M."/>
            <person name="Masouleh A.K."/>
            <person name="Furtado A."/>
            <person name="Henry R.J."/>
            <person name="Mitter N."/>
        </authorList>
    </citation>
    <scope>NUCLEOTIDE SEQUENCE [LARGE SCALE GENOMIC DNA]</scope>
    <source>
        <strain evidence="2">cv. Hass</strain>
    </source>
</reference>
<proteinExistence type="predicted"/>
<organism evidence="1 2">
    <name type="scientific">Persea americana</name>
    <name type="common">Avocado</name>
    <dbReference type="NCBI Taxonomy" id="3435"/>
    <lineage>
        <taxon>Eukaryota</taxon>
        <taxon>Viridiplantae</taxon>
        <taxon>Streptophyta</taxon>
        <taxon>Embryophyta</taxon>
        <taxon>Tracheophyta</taxon>
        <taxon>Spermatophyta</taxon>
        <taxon>Magnoliopsida</taxon>
        <taxon>Magnoliidae</taxon>
        <taxon>Laurales</taxon>
        <taxon>Lauraceae</taxon>
        <taxon>Persea</taxon>
    </lineage>
</organism>
<keyword evidence="2" id="KW-1185">Reference proteome</keyword>
<sequence>MSCIERVKKVGGSSSAKKSRKKICEIINPTPGLIYPTVDIREGVDMHFSSAWDFHTTDCSTRTCFDVDGIVPEADDANDVVSATVDANDVVRATVDMSEVRGCPSWMMVGNE</sequence>
<accession>A0ACC2M0A3</accession>
<comment type="caution">
    <text evidence="1">The sequence shown here is derived from an EMBL/GenBank/DDBJ whole genome shotgun (WGS) entry which is preliminary data.</text>
</comment>